<evidence type="ECO:0000313" key="2">
    <source>
        <dbReference type="EMBL" id="THU30800.1"/>
    </source>
</evidence>
<reference evidence="2 3" key="1">
    <citation type="submission" date="2019-04" db="EMBL/GenBank/DDBJ databases">
        <title>Niastella caeni sp. nov., isolated from activated sludge.</title>
        <authorList>
            <person name="Sheng M."/>
        </authorList>
    </citation>
    <scope>NUCLEOTIDE SEQUENCE [LARGE SCALE GENOMIC DNA]</scope>
    <source>
        <strain evidence="2 3">HX-2-15</strain>
    </source>
</reference>
<keyword evidence="3" id="KW-1185">Reference proteome</keyword>
<keyword evidence="1" id="KW-1133">Transmembrane helix</keyword>
<feature type="transmembrane region" description="Helical" evidence="1">
    <location>
        <begin position="95"/>
        <end position="117"/>
    </location>
</feature>
<feature type="transmembrane region" description="Helical" evidence="1">
    <location>
        <begin position="129"/>
        <end position="147"/>
    </location>
</feature>
<dbReference type="EMBL" id="STFF01000015">
    <property type="protein sequence ID" value="THU30800.1"/>
    <property type="molecule type" value="Genomic_DNA"/>
</dbReference>
<evidence type="ECO:0008006" key="4">
    <source>
        <dbReference type="Google" id="ProtNLM"/>
    </source>
</evidence>
<sequence length="148" mass="16543">MTVVFRWIEASSVAAAIRQSTWLYPFIEIIHILGIVLVAGGAILFDIQLLSTTSKPVIDSRYLLKWSKRGLIMVIPSGLLLFSTNAMALSNDPVFGMKLLLLLLAAINAWIFHIRVYLPAKWTTARYHAIASIILWISIISCGRLLAY</sequence>
<evidence type="ECO:0000313" key="3">
    <source>
        <dbReference type="Proteomes" id="UP000306918"/>
    </source>
</evidence>
<accession>A0A4S8H7H6</accession>
<name>A0A4S8H7H6_9BACT</name>
<keyword evidence="1" id="KW-0472">Membrane</keyword>
<keyword evidence="1" id="KW-0812">Transmembrane</keyword>
<proteinExistence type="predicted"/>
<gene>
    <name evidence="2" type="ORF">FAM09_29570</name>
</gene>
<feature type="transmembrane region" description="Helical" evidence="1">
    <location>
        <begin position="29"/>
        <end position="50"/>
    </location>
</feature>
<evidence type="ECO:0000256" key="1">
    <source>
        <dbReference type="SAM" id="Phobius"/>
    </source>
</evidence>
<comment type="caution">
    <text evidence="2">The sequence shown here is derived from an EMBL/GenBank/DDBJ whole genome shotgun (WGS) entry which is preliminary data.</text>
</comment>
<dbReference type="Proteomes" id="UP000306918">
    <property type="component" value="Unassembled WGS sequence"/>
</dbReference>
<protein>
    <recommendedName>
        <fullName evidence="4">Protoporphyrinogen IX oxidase</fullName>
    </recommendedName>
</protein>
<dbReference type="AlphaFoldDB" id="A0A4S8H7H6"/>
<organism evidence="2 3">
    <name type="scientific">Niastella caeni</name>
    <dbReference type="NCBI Taxonomy" id="2569763"/>
    <lineage>
        <taxon>Bacteria</taxon>
        <taxon>Pseudomonadati</taxon>
        <taxon>Bacteroidota</taxon>
        <taxon>Chitinophagia</taxon>
        <taxon>Chitinophagales</taxon>
        <taxon>Chitinophagaceae</taxon>
        <taxon>Niastella</taxon>
    </lineage>
</organism>
<feature type="transmembrane region" description="Helical" evidence="1">
    <location>
        <begin position="71"/>
        <end position="89"/>
    </location>
</feature>